<dbReference type="Proteomes" id="UP000299102">
    <property type="component" value="Unassembled WGS sequence"/>
</dbReference>
<accession>A0A4C1VH05</accession>
<dbReference type="EMBL" id="BGZK01000345">
    <property type="protein sequence ID" value="GBP38216.1"/>
    <property type="molecule type" value="Genomic_DNA"/>
</dbReference>
<name>A0A4C1VH05_EUMVA</name>
<sequence>MDSRVTIPLTVVFTYRWYLASFFMSLKHPGQKNERSPLDELRIPDLLVEGVLFYMDCHLCYQTMSLATGRTTSASPTRPDGTCECRRRVTCPGRRLLRGVAGRMSPETVTVGSVPPARPGAVYGGRVE</sequence>
<evidence type="ECO:0000313" key="3">
    <source>
        <dbReference type="Proteomes" id="UP000299102"/>
    </source>
</evidence>
<evidence type="ECO:0000256" key="1">
    <source>
        <dbReference type="SAM" id="MobiDB-lite"/>
    </source>
</evidence>
<organism evidence="2 3">
    <name type="scientific">Eumeta variegata</name>
    <name type="common">Bagworm moth</name>
    <name type="synonym">Eumeta japonica</name>
    <dbReference type="NCBI Taxonomy" id="151549"/>
    <lineage>
        <taxon>Eukaryota</taxon>
        <taxon>Metazoa</taxon>
        <taxon>Ecdysozoa</taxon>
        <taxon>Arthropoda</taxon>
        <taxon>Hexapoda</taxon>
        <taxon>Insecta</taxon>
        <taxon>Pterygota</taxon>
        <taxon>Neoptera</taxon>
        <taxon>Endopterygota</taxon>
        <taxon>Lepidoptera</taxon>
        <taxon>Glossata</taxon>
        <taxon>Ditrysia</taxon>
        <taxon>Tineoidea</taxon>
        <taxon>Psychidae</taxon>
        <taxon>Oiketicinae</taxon>
        <taxon>Eumeta</taxon>
    </lineage>
</organism>
<protein>
    <submittedName>
        <fullName evidence="2">Uncharacterized protein</fullName>
    </submittedName>
</protein>
<keyword evidence="3" id="KW-1185">Reference proteome</keyword>
<gene>
    <name evidence="2" type="ORF">EVAR_18095_1</name>
</gene>
<evidence type="ECO:0000313" key="2">
    <source>
        <dbReference type="EMBL" id="GBP38216.1"/>
    </source>
</evidence>
<feature type="region of interest" description="Disordered" evidence="1">
    <location>
        <begin position="107"/>
        <end position="128"/>
    </location>
</feature>
<proteinExistence type="predicted"/>
<comment type="caution">
    <text evidence="2">The sequence shown here is derived from an EMBL/GenBank/DDBJ whole genome shotgun (WGS) entry which is preliminary data.</text>
</comment>
<reference evidence="2 3" key="1">
    <citation type="journal article" date="2019" name="Commun. Biol.">
        <title>The bagworm genome reveals a unique fibroin gene that provides high tensile strength.</title>
        <authorList>
            <person name="Kono N."/>
            <person name="Nakamura H."/>
            <person name="Ohtoshi R."/>
            <person name="Tomita M."/>
            <person name="Numata K."/>
            <person name="Arakawa K."/>
        </authorList>
    </citation>
    <scope>NUCLEOTIDE SEQUENCE [LARGE SCALE GENOMIC DNA]</scope>
</reference>
<dbReference type="AlphaFoldDB" id="A0A4C1VH05"/>